<dbReference type="AlphaFoldDB" id="A0A6G0XCN8"/>
<proteinExistence type="inferred from homology"/>
<comment type="similarity">
    <text evidence="1">Belongs to the asaB hydroxylase/desaturase family.</text>
</comment>
<evidence type="ECO:0000313" key="3">
    <source>
        <dbReference type="Proteomes" id="UP000481153"/>
    </source>
</evidence>
<comment type="caution">
    <text evidence="2">The sequence shown here is derived from an EMBL/GenBank/DDBJ whole genome shotgun (WGS) entry which is preliminary data.</text>
</comment>
<gene>
    <name evidence="2" type="ORF">Ae201684_005969</name>
</gene>
<dbReference type="VEuPathDB" id="FungiDB:AeMF1_017936"/>
<reference evidence="2 3" key="1">
    <citation type="submission" date="2019-07" db="EMBL/GenBank/DDBJ databases">
        <title>Genomics analysis of Aphanomyces spp. identifies a new class of oomycete effector associated with host adaptation.</title>
        <authorList>
            <person name="Gaulin E."/>
        </authorList>
    </citation>
    <scope>NUCLEOTIDE SEQUENCE [LARGE SCALE GENOMIC DNA]</scope>
    <source>
        <strain evidence="2 3">ATCC 201684</strain>
    </source>
</reference>
<sequence>MSTNTPIEPPRGAFETKLNFFSSTSDGEIPYSTFGAQVATLQKLSNIVSIPQVVQVNDMRGHESDFNLDVQGFEPIRGVSPLAPVLIEANGDFVLQGKEDLVKEHVEEVLHDHFEAVEYLNILTLMLRSSESNKAGVQGPRKPSPLIHIDQTPSAGLNYVAQLPSHLQESVTKGLSRVRILSVWQPLVPAVLDWPLAMADARTCPSSALLDSETRLSQNRKGAMSLMRFAPGVAWWYWSGMTDEEILLIKNYDSMDIDSRTPHTSFRDPRVLSDDPRVYRKSVEARVVLVTKVEQLK</sequence>
<keyword evidence="3" id="KW-1185">Reference proteome</keyword>
<dbReference type="PANTHER" id="PTHR34598:SF3">
    <property type="entry name" value="OXIDOREDUCTASE AN1597"/>
    <property type="match status" value="1"/>
</dbReference>
<dbReference type="InterPro" id="IPR044053">
    <property type="entry name" value="AsaB-like"/>
</dbReference>
<dbReference type="Proteomes" id="UP000481153">
    <property type="component" value="Unassembled WGS sequence"/>
</dbReference>
<accession>A0A6G0XCN8</accession>
<name>A0A6G0XCN8_9STRA</name>
<evidence type="ECO:0000256" key="1">
    <source>
        <dbReference type="ARBA" id="ARBA00023604"/>
    </source>
</evidence>
<dbReference type="PANTHER" id="PTHR34598">
    <property type="entry name" value="BLL6449 PROTEIN"/>
    <property type="match status" value="1"/>
</dbReference>
<dbReference type="EMBL" id="VJMJ01000079">
    <property type="protein sequence ID" value="KAF0737973.1"/>
    <property type="molecule type" value="Genomic_DNA"/>
</dbReference>
<evidence type="ECO:0000313" key="2">
    <source>
        <dbReference type="EMBL" id="KAF0737973.1"/>
    </source>
</evidence>
<protein>
    <submittedName>
        <fullName evidence="2">Uncharacterized protein</fullName>
    </submittedName>
</protein>
<organism evidence="2 3">
    <name type="scientific">Aphanomyces euteiches</name>
    <dbReference type="NCBI Taxonomy" id="100861"/>
    <lineage>
        <taxon>Eukaryota</taxon>
        <taxon>Sar</taxon>
        <taxon>Stramenopiles</taxon>
        <taxon>Oomycota</taxon>
        <taxon>Saprolegniomycetes</taxon>
        <taxon>Saprolegniales</taxon>
        <taxon>Verrucalvaceae</taxon>
        <taxon>Aphanomyces</taxon>
    </lineage>
</organism>
<dbReference type="GO" id="GO:0016491">
    <property type="term" value="F:oxidoreductase activity"/>
    <property type="evidence" value="ECO:0007669"/>
    <property type="project" value="InterPro"/>
</dbReference>
<dbReference type="NCBIfam" id="NF041278">
    <property type="entry name" value="CmcJ_NvfI_EfuI"/>
    <property type="match status" value="1"/>
</dbReference>